<reference evidence="4" key="1">
    <citation type="submission" date="2014-04" db="EMBL/GenBank/DDBJ databases">
        <title>Evolutionary Origins and Diversification of the Mycorrhizal Mutualists.</title>
        <authorList>
            <consortium name="DOE Joint Genome Institute"/>
            <consortium name="Mycorrhizal Genomics Consortium"/>
            <person name="Kohler A."/>
            <person name="Kuo A."/>
            <person name="Nagy L.G."/>
            <person name="Floudas D."/>
            <person name="Copeland A."/>
            <person name="Barry K.W."/>
            <person name="Cichocki N."/>
            <person name="Veneault-Fourrey C."/>
            <person name="LaButti K."/>
            <person name="Lindquist E.A."/>
            <person name="Lipzen A."/>
            <person name="Lundell T."/>
            <person name="Morin E."/>
            <person name="Murat C."/>
            <person name="Riley R."/>
            <person name="Ohm R."/>
            <person name="Sun H."/>
            <person name="Tunlid A."/>
            <person name="Henrissat B."/>
            <person name="Grigoriev I.V."/>
            <person name="Hibbett D.S."/>
            <person name="Martin F."/>
        </authorList>
    </citation>
    <scope>NUCLEOTIDE SEQUENCE [LARGE SCALE GENOMIC DNA]</scope>
    <source>
        <strain evidence="4">FD-334 SS-4</strain>
    </source>
</reference>
<dbReference type="AlphaFoldDB" id="A0A0D2LXM1"/>
<dbReference type="Pfam" id="PF17667">
    <property type="entry name" value="Pkinase_fungal"/>
    <property type="match status" value="1"/>
</dbReference>
<dbReference type="STRING" id="945553.A0A0D2LXM1"/>
<keyword evidence="4" id="KW-1185">Reference proteome</keyword>
<dbReference type="InterPro" id="IPR008266">
    <property type="entry name" value="Tyr_kinase_AS"/>
</dbReference>
<dbReference type="OrthoDB" id="5569250at2759"/>
<dbReference type="InterPro" id="IPR011009">
    <property type="entry name" value="Kinase-like_dom_sf"/>
</dbReference>
<dbReference type="EMBL" id="KN817639">
    <property type="protein sequence ID" value="KJA15638.1"/>
    <property type="molecule type" value="Genomic_DNA"/>
</dbReference>
<organism evidence="3 4">
    <name type="scientific">Hypholoma sublateritium (strain FD-334 SS-4)</name>
    <dbReference type="NCBI Taxonomy" id="945553"/>
    <lineage>
        <taxon>Eukaryota</taxon>
        <taxon>Fungi</taxon>
        <taxon>Dikarya</taxon>
        <taxon>Basidiomycota</taxon>
        <taxon>Agaricomycotina</taxon>
        <taxon>Agaricomycetes</taxon>
        <taxon>Agaricomycetidae</taxon>
        <taxon>Agaricales</taxon>
        <taxon>Agaricineae</taxon>
        <taxon>Strophariaceae</taxon>
        <taxon>Hypholoma</taxon>
    </lineage>
</organism>
<sequence length="655" mass="75088">MPPKPKPLPLHRQPLTFDQFWAELGYSAIEFTGDAKLKRTLDATNIHEMNPRTHFVHIANIVSKLVRSKYRLRNRIHPLITFQEIPEEKGIRSPQLVATSLGPVRKDDFSWSGIEAAVEIQSPGRNRQDSHNMAPSFTTCLLQGRPDRISVQGFYVGVDTLELIVTSGAGVKRSPPIDLKRSEDRILLLAFVKRLYIPHIFMIDPTIQRYQDPETKRWLFDITLKNTGPGKDFTCKGYQIIYAREVFQERAHIFVNHEAPAVLNGRKIPVIKDVYPFPDVDNGFSEVKIIEHAHGNGEVPGVVRMVYAELVRFDDGSQIYWGKCSKTRICLEDYGEPLTSRITPKELLTVIYDSLEISRVIYRNTNIVHRDLSIGNILIKTSEDAKDTPSHTYEAYEASDTPVAFCGASYLLGETTYQRETRALIIDLERAEILDKGLPRASITAWYKLIQGTRFAYGTTARAVYGKVFPDRLTRFQCVPSIKRTVRRTDSRPETPFHELRYDAESIFWVLAWWMINATPYNKPSTHIKRGLWEALMCNDCDTRPIEFDRSDLHPSYAPMIDLLDDLSRTVKNDYPWTKDEPHGHPEFLHEALQRIILNFIFENEEKNFMNLPTSGVPRVPGEDTSGSLGIVDVKRGREPDYRGSAKPQKRARNF</sequence>
<name>A0A0D2LXM1_HYPSF</name>
<gene>
    <name evidence="3" type="ORF">HYPSUDRAFT_219903</name>
</gene>
<dbReference type="GO" id="GO:0004672">
    <property type="term" value="F:protein kinase activity"/>
    <property type="evidence" value="ECO:0007669"/>
    <property type="project" value="InterPro"/>
</dbReference>
<dbReference type="OMA" id="ATNIHEM"/>
<proteinExistence type="predicted"/>
<feature type="compositionally biased region" description="Basic and acidic residues" evidence="1">
    <location>
        <begin position="633"/>
        <end position="644"/>
    </location>
</feature>
<feature type="region of interest" description="Disordered" evidence="1">
    <location>
        <begin position="613"/>
        <end position="655"/>
    </location>
</feature>
<feature type="domain" description="Fungal-type protein kinase" evidence="2">
    <location>
        <begin position="326"/>
        <end position="430"/>
    </location>
</feature>
<dbReference type="InterPro" id="IPR040976">
    <property type="entry name" value="Pkinase_fungal"/>
</dbReference>
<dbReference type="SUPFAM" id="SSF56112">
    <property type="entry name" value="Protein kinase-like (PK-like)"/>
    <property type="match status" value="1"/>
</dbReference>
<evidence type="ECO:0000259" key="2">
    <source>
        <dbReference type="Pfam" id="PF17667"/>
    </source>
</evidence>
<dbReference type="PROSITE" id="PS00109">
    <property type="entry name" value="PROTEIN_KINASE_TYR"/>
    <property type="match status" value="1"/>
</dbReference>
<evidence type="ECO:0000256" key="1">
    <source>
        <dbReference type="SAM" id="MobiDB-lite"/>
    </source>
</evidence>
<evidence type="ECO:0000313" key="4">
    <source>
        <dbReference type="Proteomes" id="UP000054270"/>
    </source>
</evidence>
<dbReference type="Proteomes" id="UP000054270">
    <property type="component" value="Unassembled WGS sequence"/>
</dbReference>
<protein>
    <recommendedName>
        <fullName evidence="2">Fungal-type protein kinase domain-containing protein</fullName>
    </recommendedName>
</protein>
<evidence type="ECO:0000313" key="3">
    <source>
        <dbReference type="EMBL" id="KJA15638.1"/>
    </source>
</evidence>
<accession>A0A0D2LXM1</accession>